<evidence type="ECO:0000313" key="2">
    <source>
        <dbReference type="EMBL" id="RSL99967.1"/>
    </source>
</evidence>
<evidence type="ECO:0000313" key="3">
    <source>
        <dbReference type="Proteomes" id="UP000288429"/>
    </source>
</evidence>
<dbReference type="AlphaFoldDB" id="A0A428TD78"/>
<proteinExistence type="predicted"/>
<feature type="region of interest" description="Disordered" evidence="1">
    <location>
        <begin position="139"/>
        <end position="163"/>
    </location>
</feature>
<dbReference type="EMBL" id="NIZV01000212">
    <property type="protein sequence ID" value="RSL99967.1"/>
    <property type="molecule type" value="Genomic_DNA"/>
</dbReference>
<accession>A0A428TD78</accession>
<feature type="compositionally biased region" description="Basic and acidic residues" evidence="1">
    <location>
        <begin position="146"/>
        <end position="157"/>
    </location>
</feature>
<protein>
    <submittedName>
        <fullName evidence="2">Uncharacterized protein</fullName>
    </submittedName>
</protein>
<reference evidence="2 3" key="1">
    <citation type="submission" date="2017-06" db="EMBL/GenBank/DDBJ databases">
        <title>Cmopartive genomic analysis of Ambrosia Fusariam Clade fungi.</title>
        <authorList>
            <person name="Stajich J.E."/>
            <person name="Carrillo J."/>
            <person name="Kijimoto T."/>
            <person name="Eskalen A."/>
            <person name="O'Donnell K."/>
            <person name="Kasson M."/>
        </authorList>
    </citation>
    <scope>NUCLEOTIDE SEQUENCE [LARGE SCALE GENOMIC DNA]</scope>
    <source>
        <strain evidence="2 3">NRRL 20438</strain>
    </source>
</reference>
<gene>
    <name evidence="2" type="ORF">CDV31_011948</name>
</gene>
<keyword evidence="3" id="KW-1185">Reference proteome</keyword>
<name>A0A428TD78_9HYPO</name>
<dbReference type="Proteomes" id="UP000288429">
    <property type="component" value="Unassembled WGS sequence"/>
</dbReference>
<organism evidence="2 3">
    <name type="scientific">Fusarium ambrosium</name>
    <dbReference type="NCBI Taxonomy" id="131363"/>
    <lineage>
        <taxon>Eukaryota</taxon>
        <taxon>Fungi</taxon>
        <taxon>Dikarya</taxon>
        <taxon>Ascomycota</taxon>
        <taxon>Pezizomycotina</taxon>
        <taxon>Sordariomycetes</taxon>
        <taxon>Hypocreomycetidae</taxon>
        <taxon>Hypocreales</taxon>
        <taxon>Nectriaceae</taxon>
        <taxon>Fusarium</taxon>
        <taxon>Fusarium solani species complex</taxon>
    </lineage>
</organism>
<sequence>MPQDYIPREKEDAIAPGVRALKCSREHRTSQGLVDHAHAAIEAVEVQLEENKRLASIASRIKGKGSGWNYELEHRKHLRSILDIDREVEKRCLFRPWFSNFFFIEDFAAWVDGHISQESKAIEKDITAKTRLINASNSSKLPAVRSNEHPSLTDERGSQLQNPQQADVPSLMASYSTMNHDAIRNEALYAMVVLGKLFRRVKAALVLVLPHFGNKDMEMGAKLVLQQIIIDLFDYGHDMWLLRRYVDRLQGLRHQTTKFEAGKFDRATARFADRLKYQLSSLERIASRELHCSIRPRDGPRPTIEETMERAMGEAMAIFDAKYLRNRMGMRDMNWLDGKRLDDWKYDKTLLCRLHRKFEDWDDRQDLFQTLGQDFVEAVFEGACDLFLVGIPPVKETTVNLRQLLDQKYHTPL</sequence>
<comment type="caution">
    <text evidence="2">The sequence shown here is derived from an EMBL/GenBank/DDBJ whole genome shotgun (WGS) entry which is preliminary data.</text>
</comment>
<evidence type="ECO:0000256" key="1">
    <source>
        <dbReference type="SAM" id="MobiDB-lite"/>
    </source>
</evidence>